<proteinExistence type="predicted"/>
<sequence>MTTTDPTQDRDEQPDQQAGFNFNKPDQEHEIEASYSWEYVDTIYMDEDGELVRSQDTDGYYCNDESFECTCGETFGCEAEAKAHIRDKAFQGPPVPVAGHPEELRWENEAVTGFDERVEYIPDVANTAGKVVEGADFLIATARATLTPPANHEFGDWEPLQSGRLSNHCGDPLFSARLLSKTIATLSTGHQYVPDRYTLYFRGHTALYLEGPSGGIIVAERLPSLD</sequence>
<name>A0A0N0U8N7_9EURY</name>
<protein>
    <submittedName>
        <fullName evidence="2">Uncharacterized protein</fullName>
    </submittedName>
</protein>
<keyword evidence="3" id="KW-1185">Reference proteome</keyword>
<dbReference type="Proteomes" id="UP000037729">
    <property type="component" value="Unassembled WGS sequence"/>
</dbReference>
<gene>
    <name evidence="2" type="ORF">AMS69_18610</name>
</gene>
<evidence type="ECO:0000313" key="3">
    <source>
        <dbReference type="Proteomes" id="UP000037729"/>
    </source>
</evidence>
<dbReference type="PATRIC" id="fig|1705562.3.peg.771"/>
<dbReference type="EMBL" id="LIUF01000010">
    <property type="protein sequence ID" value="KOX91503.1"/>
    <property type="molecule type" value="Genomic_DNA"/>
</dbReference>
<dbReference type="OrthoDB" id="219613at2157"/>
<feature type="region of interest" description="Disordered" evidence="1">
    <location>
        <begin position="1"/>
        <end position="27"/>
    </location>
</feature>
<dbReference type="RefSeq" id="WP_053969526.1">
    <property type="nucleotide sequence ID" value="NZ_JAWJXX010000008.1"/>
</dbReference>
<dbReference type="STRING" id="1705562.AMS69_18610"/>
<reference evidence="2 3" key="1">
    <citation type="submission" date="2015-08" db="EMBL/GenBank/DDBJ databases">
        <title>Genomes of Isolates from Cabo Rojo, PR.</title>
        <authorList>
            <person name="Sanchez-Nieves R.L."/>
            <person name="Montalvo-Rodriguez R."/>
        </authorList>
    </citation>
    <scope>NUCLEOTIDE SEQUENCE [LARGE SCALE GENOMIC DNA]</scope>
    <source>
        <strain evidence="2 3">SL3</strain>
    </source>
</reference>
<organism evidence="2 3">
    <name type="scientific">Haloarcula rubripromontorii</name>
    <dbReference type="NCBI Taxonomy" id="1705562"/>
    <lineage>
        <taxon>Archaea</taxon>
        <taxon>Methanobacteriati</taxon>
        <taxon>Methanobacteriota</taxon>
        <taxon>Stenosarchaea group</taxon>
        <taxon>Halobacteria</taxon>
        <taxon>Halobacteriales</taxon>
        <taxon>Haloarculaceae</taxon>
        <taxon>Haloarcula</taxon>
    </lineage>
</organism>
<evidence type="ECO:0000313" key="2">
    <source>
        <dbReference type="EMBL" id="KOX91503.1"/>
    </source>
</evidence>
<dbReference type="AlphaFoldDB" id="A0A0N0U8N7"/>
<evidence type="ECO:0000256" key="1">
    <source>
        <dbReference type="SAM" id="MobiDB-lite"/>
    </source>
</evidence>
<comment type="caution">
    <text evidence="2">The sequence shown here is derived from an EMBL/GenBank/DDBJ whole genome shotgun (WGS) entry which is preliminary data.</text>
</comment>
<accession>A0A0N0U8N7</accession>